<evidence type="ECO:0000313" key="4">
    <source>
        <dbReference type="EMBL" id="KAF1839190.1"/>
    </source>
</evidence>
<dbReference type="PANTHER" id="PTHR34315">
    <property type="match status" value="1"/>
</dbReference>
<gene>
    <name evidence="4" type="ORF">BDW02DRAFT_487251</name>
</gene>
<evidence type="ECO:0000256" key="1">
    <source>
        <dbReference type="SAM" id="MobiDB-lite"/>
    </source>
</evidence>
<sequence>MRLTTLLEAALLAHRTFAHPGQSAQENAQEIAERRAYLATNKRSLAHCASKLKARGNDAAMYARRSATVAQLREERSIAQEKPYLRVRDLDSVLATNHHSNMSGITTDTDPATLFAGNNSCILSPEVTEGPYWVEGELLRSDVTDGEAGIPLTLDIQMIDVNTCDPVPKAFLEIWHCNSTGVYSGVVAEGNGVGTADESNLQNTALRGIQQSDESGVVQFQTLFPGHYVGRATHIHVMSKLEATVNTNSTISGGHITHVGQMFFDQDLITLAETVEPYVSNEQALTLNADDYILAQEAAEGDPFMEYVLLGSDISDGLFGWLAFGMDSTNAFNATPAVFWTEDGGVENPNAGMPGGPPPSGWPGPPDTPTATPSTTSSSS</sequence>
<dbReference type="Gene3D" id="2.60.130.10">
    <property type="entry name" value="Aromatic compound dioxygenase"/>
    <property type="match status" value="1"/>
</dbReference>
<name>A0A6A5KSP4_9PLEO</name>
<dbReference type="AlphaFoldDB" id="A0A6A5KSP4"/>
<dbReference type="GO" id="GO:0008199">
    <property type="term" value="F:ferric iron binding"/>
    <property type="evidence" value="ECO:0007669"/>
    <property type="project" value="InterPro"/>
</dbReference>
<keyword evidence="5" id="KW-1185">Reference proteome</keyword>
<keyword evidence="4" id="KW-0223">Dioxygenase</keyword>
<dbReference type="Proteomes" id="UP000800040">
    <property type="component" value="Unassembled WGS sequence"/>
</dbReference>
<evidence type="ECO:0000313" key="5">
    <source>
        <dbReference type="Proteomes" id="UP000800040"/>
    </source>
</evidence>
<dbReference type="InterPro" id="IPR000627">
    <property type="entry name" value="Intradiol_dOase_C"/>
</dbReference>
<dbReference type="PANTHER" id="PTHR34315:SF1">
    <property type="entry name" value="INTRADIOL RING-CLEAVAGE DIOXYGENASES DOMAIN-CONTAINING PROTEIN-RELATED"/>
    <property type="match status" value="1"/>
</dbReference>
<dbReference type="EMBL" id="ML975246">
    <property type="protein sequence ID" value="KAF1839190.1"/>
    <property type="molecule type" value="Genomic_DNA"/>
</dbReference>
<protein>
    <submittedName>
        <fullName evidence="4">Putative extracellular dioxygenase</fullName>
    </submittedName>
</protein>
<dbReference type="CDD" id="cd03457">
    <property type="entry name" value="intradiol_dioxygenase_like"/>
    <property type="match status" value="1"/>
</dbReference>
<feature type="region of interest" description="Disordered" evidence="1">
    <location>
        <begin position="343"/>
        <end position="380"/>
    </location>
</feature>
<feature type="chain" id="PRO_5025461580" evidence="2">
    <location>
        <begin position="19"/>
        <end position="380"/>
    </location>
</feature>
<feature type="compositionally biased region" description="Low complexity" evidence="1">
    <location>
        <begin position="369"/>
        <end position="380"/>
    </location>
</feature>
<dbReference type="Pfam" id="PF00775">
    <property type="entry name" value="Dioxygenase_C"/>
    <property type="match status" value="1"/>
</dbReference>
<evidence type="ECO:0000259" key="3">
    <source>
        <dbReference type="Pfam" id="PF00775"/>
    </source>
</evidence>
<proteinExistence type="predicted"/>
<dbReference type="InterPro" id="IPR015889">
    <property type="entry name" value="Intradiol_dOase_core"/>
</dbReference>
<dbReference type="SUPFAM" id="SSF49482">
    <property type="entry name" value="Aromatic compound dioxygenase"/>
    <property type="match status" value="1"/>
</dbReference>
<feature type="compositionally biased region" description="Pro residues" evidence="1">
    <location>
        <begin position="355"/>
        <end position="368"/>
    </location>
</feature>
<reference evidence="4" key="1">
    <citation type="submission" date="2020-01" db="EMBL/GenBank/DDBJ databases">
        <authorList>
            <consortium name="DOE Joint Genome Institute"/>
            <person name="Haridas S."/>
            <person name="Albert R."/>
            <person name="Binder M."/>
            <person name="Bloem J."/>
            <person name="Labutti K."/>
            <person name="Salamov A."/>
            <person name="Andreopoulos B."/>
            <person name="Baker S.E."/>
            <person name="Barry K."/>
            <person name="Bills G."/>
            <person name="Bluhm B.H."/>
            <person name="Cannon C."/>
            <person name="Castanera R."/>
            <person name="Culley D.E."/>
            <person name="Daum C."/>
            <person name="Ezra D."/>
            <person name="Gonzalez J.B."/>
            <person name="Henrissat B."/>
            <person name="Kuo A."/>
            <person name="Liang C."/>
            <person name="Lipzen A."/>
            <person name="Lutzoni F."/>
            <person name="Magnuson J."/>
            <person name="Mondo S."/>
            <person name="Nolan M."/>
            <person name="Ohm R."/>
            <person name="Pangilinan J."/>
            <person name="Park H.-J."/>
            <person name="Ramirez L."/>
            <person name="Alfaro M."/>
            <person name="Sun H."/>
            <person name="Tritt A."/>
            <person name="Yoshinaga Y."/>
            <person name="Zwiers L.-H."/>
            <person name="Turgeon B.G."/>
            <person name="Goodwin S.B."/>
            <person name="Spatafora J.W."/>
            <person name="Crous P.W."/>
            <person name="Grigoriev I.V."/>
        </authorList>
    </citation>
    <scope>NUCLEOTIDE SEQUENCE</scope>
    <source>
        <strain evidence="4">P77</strain>
    </source>
</reference>
<feature type="domain" description="Intradiol ring-cleavage dioxygenases" evidence="3">
    <location>
        <begin position="138"/>
        <end position="269"/>
    </location>
</feature>
<feature type="signal peptide" evidence="2">
    <location>
        <begin position="1"/>
        <end position="18"/>
    </location>
</feature>
<organism evidence="4 5">
    <name type="scientific">Decorospora gaudefroyi</name>
    <dbReference type="NCBI Taxonomy" id="184978"/>
    <lineage>
        <taxon>Eukaryota</taxon>
        <taxon>Fungi</taxon>
        <taxon>Dikarya</taxon>
        <taxon>Ascomycota</taxon>
        <taxon>Pezizomycotina</taxon>
        <taxon>Dothideomycetes</taxon>
        <taxon>Pleosporomycetidae</taxon>
        <taxon>Pleosporales</taxon>
        <taxon>Pleosporineae</taxon>
        <taxon>Pleosporaceae</taxon>
        <taxon>Decorospora</taxon>
    </lineage>
</organism>
<accession>A0A6A5KSP4</accession>
<keyword evidence="2" id="KW-0732">Signal</keyword>
<evidence type="ECO:0000256" key="2">
    <source>
        <dbReference type="SAM" id="SignalP"/>
    </source>
</evidence>
<keyword evidence="4" id="KW-0560">Oxidoreductase</keyword>
<dbReference type="GO" id="GO:0016702">
    <property type="term" value="F:oxidoreductase activity, acting on single donors with incorporation of molecular oxygen, incorporation of two atoms of oxygen"/>
    <property type="evidence" value="ECO:0007669"/>
    <property type="project" value="InterPro"/>
</dbReference>
<dbReference type="OrthoDB" id="121380at2759"/>